<gene>
    <name evidence="2" type="ORF">LSINAPIS_LOCUS3210</name>
</gene>
<keyword evidence="1" id="KW-1133">Transmembrane helix</keyword>
<organism evidence="2 3">
    <name type="scientific">Leptidea sinapis</name>
    <dbReference type="NCBI Taxonomy" id="189913"/>
    <lineage>
        <taxon>Eukaryota</taxon>
        <taxon>Metazoa</taxon>
        <taxon>Ecdysozoa</taxon>
        <taxon>Arthropoda</taxon>
        <taxon>Hexapoda</taxon>
        <taxon>Insecta</taxon>
        <taxon>Pterygota</taxon>
        <taxon>Neoptera</taxon>
        <taxon>Endopterygota</taxon>
        <taxon>Lepidoptera</taxon>
        <taxon>Glossata</taxon>
        <taxon>Ditrysia</taxon>
        <taxon>Papilionoidea</taxon>
        <taxon>Pieridae</taxon>
        <taxon>Dismorphiinae</taxon>
        <taxon>Leptidea</taxon>
    </lineage>
</organism>
<proteinExistence type="predicted"/>
<keyword evidence="1" id="KW-0472">Membrane</keyword>
<evidence type="ECO:0000256" key="1">
    <source>
        <dbReference type="SAM" id="Phobius"/>
    </source>
</evidence>
<reference evidence="2 3" key="1">
    <citation type="submission" date="2017-07" db="EMBL/GenBank/DDBJ databases">
        <authorList>
            <person name="Talla V."/>
            <person name="Backstrom N."/>
        </authorList>
    </citation>
    <scope>NUCLEOTIDE SEQUENCE [LARGE SCALE GENOMIC DNA]</scope>
</reference>
<evidence type="ECO:0000313" key="3">
    <source>
        <dbReference type="Proteomes" id="UP000324832"/>
    </source>
</evidence>
<protein>
    <submittedName>
        <fullName evidence="2">Uncharacterized protein</fullName>
    </submittedName>
</protein>
<dbReference type="AlphaFoldDB" id="A0A5E4PW49"/>
<feature type="transmembrane region" description="Helical" evidence="1">
    <location>
        <begin position="94"/>
        <end position="114"/>
    </location>
</feature>
<keyword evidence="1" id="KW-0812">Transmembrane</keyword>
<sequence length="123" mass="13942">MPFLITEVLRLPEVGSPFYASIFDWVFAPLPIYCMSRSFRDMTVSSFSLLACDSLCGQYVNMDNCTRDTLCHKLNISVCCIDDDPFLSWSEPGIGRYLFMMTLVGAVAFAVLLIKEYEIINKV</sequence>
<evidence type="ECO:0000313" key="2">
    <source>
        <dbReference type="EMBL" id="VVC90265.1"/>
    </source>
</evidence>
<name>A0A5E4PW49_9NEOP</name>
<dbReference type="Proteomes" id="UP000324832">
    <property type="component" value="Unassembled WGS sequence"/>
</dbReference>
<dbReference type="EMBL" id="FZQP02000750">
    <property type="protein sequence ID" value="VVC90265.1"/>
    <property type="molecule type" value="Genomic_DNA"/>
</dbReference>
<keyword evidence="3" id="KW-1185">Reference proteome</keyword>
<accession>A0A5E4PW49</accession>